<dbReference type="Gene3D" id="2.180.10.10">
    <property type="entry name" value="RHS repeat-associated core"/>
    <property type="match status" value="1"/>
</dbReference>
<dbReference type="EMBL" id="JABWRS010000042">
    <property type="protein sequence ID" value="MBC3478916.1"/>
    <property type="molecule type" value="Genomic_DNA"/>
</dbReference>
<dbReference type="InterPro" id="IPR050708">
    <property type="entry name" value="T6SS_VgrG/RHS"/>
</dbReference>
<comment type="caution">
    <text evidence="2">The sequence shown here is derived from an EMBL/GenBank/DDBJ whole genome shotgun (WGS) entry which is preliminary data.</text>
</comment>
<dbReference type="PANTHER" id="PTHR32305">
    <property type="match status" value="1"/>
</dbReference>
<organism evidence="2 3">
    <name type="scientific">Pseudomonas taiwanensis</name>
    <dbReference type="NCBI Taxonomy" id="470150"/>
    <lineage>
        <taxon>Bacteria</taxon>
        <taxon>Pseudomonadati</taxon>
        <taxon>Pseudomonadota</taxon>
        <taxon>Gammaproteobacteria</taxon>
        <taxon>Pseudomonadales</taxon>
        <taxon>Pseudomonadaceae</taxon>
        <taxon>Pseudomonas</taxon>
    </lineage>
</organism>
<reference evidence="2 3" key="1">
    <citation type="journal article" date="2020" name="Microorganisms">
        <title>Reliable Identification of Environmental Pseudomonas Isolates Using the rpoD Gene.</title>
        <authorList>
            <consortium name="The Broad Institute Genome Sequencing Platform"/>
            <person name="Girard L."/>
            <person name="Lood C."/>
            <person name="Rokni-Zadeh H."/>
            <person name="van Noort V."/>
            <person name="Lavigne R."/>
            <person name="De Mot R."/>
        </authorList>
    </citation>
    <scope>NUCLEOTIDE SEQUENCE [LARGE SCALE GENOMIC DNA]</scope>
    <source>
        <strain evidence="2 3">RW7P2</strain>
    </source>
</reference>
<evidence type="ECO:0000313" key="2">
    <source>
        <dbReference type="EMBL" id="MBC3478916.1"/>
    </source>
</evidence>
<dbReference type="NCBIfam" id="TIGR03696">
    <property type="entry name" value="Rhs_assc_core"/>
    <property type="match status" value="1"/>
</dbReference>
<dbReference type="PANTHER" id="PTHR32305:SF15">
    <property type="entry name" value="PROTEIN RHSA-RELATED"/>
    <property type="match status" value="1"/>
</dbReference>
<dbReference type="Pfam" id="PF03527">
    <property type="entry name" value="RHS"/>
    <property type="match status" value="1"/>
</dbReference>
<accession>A0ABR6VEF4</accession>
<dbReference type="Proteomes" id="UP000628086">
    <property type="component" value="Unassembled WGS sequence"/>
</dbReference>
<dbReference type="InterPro" id="IPR001826">
    <property type="entry name" value="RHS"/>
</dbReference>
<name>A0ABR6VEF4_9PSED</name>
<keyword evidence="3" id="KW-1185">Reference proteome</keyword>
<evidence type="ECO:0000259" key="1">
    <source>
        <dbReference type="Pfam" id="PF03527"/>
    </source>
</evidence>
<feature type="domain" description="RHS protein conserved region" evidence="1">
    <location>
        <begin position="1"/>
        <end position="25"/>
    </location>
</feature>
<proteinExistence type="predicted"/>
<sequence>MELTDHHGEVAWAGQYKAWGDVREVRSEWAKQVGMSNPIRFQGQYHDHETGLHYNRYRYYDPRVGRFVSQDPISYRGGFNLYAYTRNPTTWVDPLGLAGNPTKATHVTYQAVDEKTGKPYIGYASMPGDKAGRDVVKYRYNGNYERFGGVAPEVVYRGYGEKGKATARGLEQHYFLEEGGLEGTANRQNPVGSGNHRRDEYAVAANRYLKSQAANGSVICEI</sequence>
<evidence type="ECO:0000313" key="3">
    <source>
        <dbReference type="Proteomes" id="UP000628086"/>
    </source>
</evidence>
<dbReference type="InterPro" id="IPR022385">
    <property type="entry name" value="Rhs_assc_core"/>
</dbReference>
<protein>
    <submittedName>
        <fullName evidence="2">RHS domain-containing protein</fullName>
    </submittedName>
</protein>
<gene>
    <name evidence="2" type="ORF">HU747_25360</name>
</gene>